<accession>A0A6J5M3H6</accession>
<reference evidence="1" key="1">
    <citation type="submission" date="2020-04" db="EMBL/GenBank/DDBJ databases">
        <authorList>
            <person name="Chiriac C."/>
            <person name="Salcher M."/>
            <person name="Ghai R."/>
            <person name="Kavagutti S V."/>
        </authorList>
    </citation>
    <scope>NUCLEOTIDE SEQUENCE</scope>
</reference>
<gene>
    <name evidence="1" type="ORF">UFOVP338_67</name>
</gene>
<name>A0A6J5M3H6_9CAUD</name>
<sequence length="111" mass="12647">MWKNIKANSNLIQASTEKAVLIKLPKSEFLFWHPAKLVKTMGKNSYLMSIGYTNEFIFKVFKNGKGKYNKTTKIEEKTLSISEFEAYFAVMETTGKNESEVGAVHESLLDD</sequence>
<dbReference type="EMBL" id="LR796351">
    <property type="protein sequence ID" value="CAB4139636.1"/>
    <property type="molecule type" value="Genomic_DNA"/>
</dbReference>
<evidence type="ECO:0000313" key="1">
    <source>
        <dbReference type="EMBL" id="CAB4139636.1"/>
    </source>
</evidence>
<organism evidence="1">
    <name type="scientific">uncultured Caudovirales phage</name>
    <dbReference type="NCBI Taxonomy" id="2100421"/>
    <lineage>
        <taxon>Viruses</taxon>
        <taxon>Duplodnaviria</taxon>
        <taxon>Heunggongvirae</taxon>
        <taxon>Uroviricota</taxon>
        <taxon>Caudoviricetes</taxon>
        <taxon>Peduoviridae</taxon>
        <taxon>Maltschvirus</taxon>
        <taxon>Maltschvirus maltsch</taxon>
    </lineage>
</organism>
<protein>
    <submittedName>
        <fullName evidence="1">Uncharacterized protein</fullName>
    </submittedName>
</protein>
<proteinExistence type="predicted"/>